<evidence type="ECO:0000256" key="5">
    <source>
        <dbReference type="SAM" id="Phobius"/>
    </source>
</evidence>
<evidence type="ECO:0000256" key="3">
    <source>
        <dbReference type="ARBA" id="ARBA00022989"/>
    </source>
</evidence>
<name>A0ABQ6ML28_9STRA</name>
<keyword evidence="4 5" id="KW-0472">Membrane</keyword>
<dbReference type="InterPro" id="IPR040416">
    <property type="entry name" value="TMEM181"/>
</dbReference>
<feature type="transmembrane region" description="Helical" evidence="5">
    <location>
        <begin position="215"/>
        <end position="232"/>
    </location>
</feature>
<evidence type="ECO:0000256" key="1">
    <source>
        <dbReference type="ARBA" id="ARBA00004141"/>
    </source>
</evidence>
<feature type="transmembrane region" description="Helical" evidence="5">
    <location>
        <begin position="391"/>
        <end position="414"/>
    </location>
</feature>
<dbReference type="EMBL" id="BRYB01000361">
    <property type="protein sequence ID" value="GMI28518.1"/>
    <property type="molecule type" value="Genomic_DNA"/>
</dbReference>
<feature type="transmembrane region" description="Helical" evidence="5">
    <location>
        <begin position="21"/>
        <end position="42"/>
    </location>
</feature>
<organism evidence="7 8">
    <name type="scientific">Tetraparma gracilis</name>
    <dbReference type="NCBI Taxonomy" id="2962635"/>
    <lineage>
        <taxon>Eukaryota</taxon>
        <taxon>Sar</taxon>
        <taxon>Stramenopiles</taxon>
        <taxon>Ochrophyta</taxon>
        <taxon>Bolidophyceae</taxon>
        <taxon>Parmales</taxon>
        <taxon>Triparmaceae</taxon>
        <taxon>Tetraparma</taxon>
    </lineage>
</organism>
<keyword evidence="8" id="KW-1185">Reference proteome</keyword>
<dbReference type="Proteomes" id="UP001165060">
    <property type="component" value="Unassembled WGS sequence"/>
</dbReference>
<keyword evidence="2 5" id="KW-0812">Transmembrane</keyword>
<evidence type="ECO:0000313" key="8">
    <source>
        <dbReference type="Proteomes" id="UP001165060"/>
    </source>
</evidence>
<evidence type="ECO:0000313" key="7">
    <source>
        <dbReference type="EMBL" id="GMI28518.1"/>
    </source>
</evidence>
<feature type="transmembrane region" description="Helical" evidence="5">
    <location>
        <begin position="272"/>
        <end position="292"/>
    </location>
</feature>
<evidence type="ECO:0000259" key="6">
    <source>
        <dbReference type="Pfam" id="PF06664"/>
    </source>
</evidence>
<feature type="transmembrane region" description="Helical" evidence="5">
    <location>
        <begin position="460"/>
        <end position="480"/>
    </location>
</feature>
<sequence>MENQSYGAVRIESAKFGKRGVLLTSIGFALSFGIMLLIGGYGPEVFTYNSKMSHLRINRTSQTSKWRGVLQSMSPENQLLWLACKLKRPEGIDQSVEFSFDQEIATGVWASNQAYNTSLPHTEVNNPPVHEVLYEDTTTKHIHFAKDSLYSDKITLFNFHSISYLTYVVFADFVSMGPLIDTAGHADEGVVDHSMDAEFEVIFVNPWYTQFEMKWKYFFVIVTLIVMFFPKLNRGGTCSKSRVFTSFSLVFEGYFTKLCGTNTNVWSFQQKWIAVLLVLLLLFNDPLIYYEIYNTNAGGEALGGVYIGLMATFICVLMLFWLCVLDETRSQGSLQASRGARGKSGMVRKHLFKGLFLGAFWIFIVTTYSWIRMHQKDDPTYEAADEGDRYVGATVTLAIFLVIYMVWFLAYTFLSLSQLKQLPPPFMMVFVLTFFTFIATLVGLFTAAMYPVPSAALDFIGMYSLYNLYVWTLAFVYAPLQSGAGVYSQDFDSMDGDSVSDGSMMGAGEDAIDDMQL</sequence>
<feature type="transmembrane region" description="Helical" evidence="5">
    <location>
        <begin position="351"/>
        <end position="371"/>
    </location>
</feature>
<comment type="subcellular location">
    <subcellularLocation>
        <location evidence="1">Membrane</location>
        <topology evidence="1">Multi-pass membrane protein</topology>
    </subcellularLocation>
</comment>
<feature type="transmembrane region" description="Helical" evidence="5">
    <location>
        <begin position="426"/>
        <end position="448"/>
    </location>
</feature>
<protein>
    <recommendedName>
        <fullName evidence="6">Wntless-like transmembrane domain-containing protein</fullName>
    </recommendedName>
</protein>
<feature type="transmembrane region" description="Helical" evidence="5">
    <location>
        <begin position="304"/>
        <end position="325"/>
    </location>
</feature>
<dbReference type="InterPro" id="IPR047843">
    <property type="entry name" value="WLS-like_TM"/>
</dbReference>
<dbReference type="PANTHER" id="PTHR31918:SF1">
    <property type="entry name" value="TRANSMEMBRANE PROTEIN 181"/>
    <property type="match status" value="1"/>
</dbReference>
<evidence type="ECO:0000256" key="2">
    <source>
        <dbReference type="ARBA" id="ARBA00022692"/>
    </source>
</evidence>
<keyword evidence="3 5" id="KW-1133">Transmembrane helix</keyword>
<proteinExistence type="predicted"/>
<feature type="domain" description="Wntless-like transmembrane" evidence="6">
    <location>
        <begin position="205"/>
        <end position="479"/>
    </location>
</feature>
<gene>
    <name evidence="7" type="ORF">TeGR_g9792</name>
</gene>
<dbReference type="PANTHER" id="PTHR31918">
    <property type="entry name" value="TRANSMEMBRANE PROTEIN 181"/>
    <property type="match status" value="1"/>
</dbReference>
<comment type="caution">
    <text evidence="7">The sequence shown here is derived from an EMBL/GenBank/DDBJ whole genome shotgun (WGS) entry which is preliminary data.</text>
</comment>
<accession>A0ABQ6ML28</accession>
<evidence type="ECO:0000256" key="4">
    <source>
        <dbReference type="ARBA" id="ARBA00023136"/>
    </source>
</evidence>
<reference evidence="7 8" key="1">
    <citation type="journal article" date="2023" name="Commun. Biol.">
        <title>Genome analysis of Parmales, the sister group of diatoms, reveals the evolutionary specialization of diatoms from phago-mixotrophs to photoautotrophs.</title>
        <authorList>
            <person name="Ban H."/>
            <person name="Sato S."/>
            <person name="Yoshikawa S."/>
            <person name="Yamada K."/>
            <person name="Nakamura Y."/>
            <person name="Ichinomiya M."/>
            <person name="Sato N."/>
            <person name="Blanc-Mathieu R."/>
            <person name="Endo H."/>
            <person name="Kuwata A."/>
            <person name="Ogata H."/>
        </authorList>
    </citation>
    <scope>NUCLEOTIDE SEQUENCE [LARGE SCALE GENOMIC DNA]</scope>
</reference>
<dbReference type="Pfam" id="PF06664">
    <property type="entry name" value="WLS-like_TM"/>
    <property type="match status" value="1"/>
</dbReference>